<dbReference type="AlphaFoldDB" id="A0A4D7CVT0"/>
<protein>
    <submittedName>
        <fullName evidence="1">Uncharacterized protein</fullName>
    </submittedName>
</protein>
<reference evidence="1 2" key="1">
    <citation type="submission" date="2019-04" db="EMBL/GenBank/DDBJ databases">
        <title>Vagococcus sp. nov., isolated from faeces of yaks (Bos grunniens).</title>
        <authorList>
            <person name="Ge Y."/>
        </authorList>
    </citation>
    <scope>NUCLEOTIDE SEQUENCE [LARGE SCALE GENOMIC DNA]</scope>
    <source>
        <strain evidence="1 2">MN-17</strain>
    </source>
</reference>
<dbReference type="Proteomes" id="UP000298615">
    <property type="component" value="Chromosome"/>
</dbReference>
<proteinExistence type="predicted"/>
<gene>
    <name evidence="1" type="ORF">FA707_04780</name>
</gene>
<dbReference type="RefSeq" id="WP_136953154.1">
    <property type="nucleotide sequence ID" value="NZ_CP039712.1"/>
</dbReference>
<dbReference type="KEGG" id="vao:FA707_04780"/>
<evidence type="ECO:0000313" key="1">
    <source>
        <dbReference type="EMBL" id="QCI86320.1"/>
    </source>
</evidence>
<accession>A0A4D7CVT0</accession>
<organism evidence="1 2">
    <name type="scientific">Vagococcus zengguangii</name>
    <dbReference type="NCBI Taxonomy" id="2571750"/>
    <lineage>
        <taxon>Bacteria</taxon>
        <taxon>Bacillati</taxon>
        <taxon>Bacillota</taxon>
        <taxon>Bacilli</taxon>
        <taxon>Lactobacillales</taxon>
        <taxon>Enterococcaceae</taxon>
        <taxon>Vagococcus</taxon>
    </lineage>
</organism>
<name>A0A4D7CVT0_9ENTE</name>
<evidence type="ECO:0000313" key="2">
    <source>
        <dbReference type="Proteomes" id="UP000298615"/>
    </source>
</evidence>
<sequence length="141" mass="16628">MVKRTSKRFAQQFQDYNDYHDRPFGLKWGTAFAMEELTSTIDENHLHASKDIKSKPLMSREDIDEVLSFSYIKNQPVEVQLNERDEFGRFTEPFIGRFKGEAYVDYVVIEKADGPTPYNWEDIRHVAIKEVDKLSKVELFE</sequence>
<keyword evidence="2" id="KW-1185">Reference proteome</keyword>
<dbReference type="EMBL" id="CP039712">
    <property type="protein sequence ID" value="QCI86320.1"/>
    <property type="molecule type" value="Genomic_DNA"/>
</dbReference>